<gene>
    <name evidence="1" type="ORF">OTI717_LOCUS39152</name>
</gene>
<evidence type="ECO:0000313" key="1">
    <source>
        <dbReference type="EMBL" id="CAF4215268.1"/>
    </source>
</evidence>
<dbReference type="AlphaFoldDB" id="A0A820CGR6"/>
<feature type="non-terminal residue" evidence="1">
    <location>
        <position position="1"/>
    </location>
</feature>
<evidence type="ECO:0000313" key="2">
    <source>
        <dbReference type="Proteomes" id="UP000663823"/>
    </source>
</evidence>
<dbReference type="Proteomes" id="UP000663823">
    <property type="component" value="Unassembled WGS sequence"/>
</dbReference>
<reference evidence="1" key="1">
    <citation type="submission" date="2021-02" db="EMBL/GenBank/DDBJ databases">
        <authorList>
            <person name="Nowell W R."/>
        </authorList>
    </citation>
    <scope>NUCLEOTIDE SEQUENCE</scope>
</reference>
<sequence length="189" mass="21670">MTNEQINRLILYQVDHNEIPILSLEDWMIFMNRSTVQVHQSQLGLFNSPVNHYFRVDRDAQAEDRTDYPVDKNFTFSTTVIVVDDEPLPIQDTQPHDREVRAGLNNAQPTYIIINNENGYVNEDATLYTNTNNNIIIPIVQNGVNIQGMNNNENDVPQTVVDDVIYDINLLDSMELQDVIQSSDSSDEE</sequence>
<organism evidence="1 2">
    <name type="scientific">Rotaria sordida</name>
    <dbReference type="NCBI Taxonomy" id="392033"/>
    <lineage>
        <taxon>Eukaryota</taxon>
        <taxon>Metazoa</taxon>
        <taxon>Spiralia</taxon>
        <taxon>Gnathifera</taxon>
        <taxon>Rotifera</taxon>
        <taxon>Eurotatoria</taxon>
        <taxon>Bdelloidea</taxon>
        <taxon>Philodinida</taxon>
        <taxon>Philodinidae</taxon>
        <taxon>Rotaria</taxon>
    </lineage>
</organism>
<comment type="caution">
    <text evidence="1">The sequence shown here is derived from an EMBL/GenBank/DDBJ whole genome shotgun (WGS) entry which is preliminary data.</text>
</comment>
<proteinExistence type="predicted"/>
<name>A0A820CGR6_9BILA</name>
<protein>
    <submittedName>
        <fullName evidence="1">Uncharacterized protein</fullName>
    </submittedName>
</protein>
<accession>A0A820CGR6</accession>
<dbReference type="EMBL" id="CAJOAX010023967">
    <property type="protein sequence ID" value="CAF4215268.1"/>
    <property type="molecule type" value="Genomic_DNA"/>
</dbReference>